<accession>A0A9X0D5V2</accession>
<evidence type="ECO:0000313" key="4">
    <source>
        <dbReference type="Proteomes" id="UP001163046"/>
    </source>
</evidence>
<proteinExistence type="predicted"/>
<feature type="domain" description="DUF6589" evidence="2">
    <location>
        <begin position="7"/>
        <end position="357"/>
    </location>
</feature>
<comment type="caution">
    <text evidence="3">The sequence shown here is derived from an EMBL/GenBank/DDBJ whole genome shotgun (WGS) entry which is preliminary data.</text>
</comment>
<feature type="region of interest" description="Disordered" evidence="1">
    <location>
        <begin position="185"/>
        <end position="206"/>
    </location>
</feature>
<organism evidence="3 4">
    <name type="scientific">Desmophyllum pertusum</name>
    <dbReference type="NCBI Taxonomy" id="174260"/>
    <lineage>
        <taxon>Eukaryota</taxon>
        <taxon>Metazoa</taxon>
        <taxon>Cnidaria</taxon>
        <taxon>Anthozoa</taxon>
        <taxon>Hexacorallia</taxon>
        <taxon>Scleractinia</taxon>
        <taxon>Caryophylliina</taxon>
        <taxon>Caryophylliidae</taxon>
        <taxon>Desmophyllum</taxon>
    </lineage>
</organism>
<gene>
    <name evidence="3" type="ORF">OS493_012312</name>
</gene>
<dbReference type="Proteomes" id="UP001163046">
    <property type="component" value="Unassembled WGS sequence"/>
</dbReference>
<reference evidence="3" key="1">
    <citation type="submission" date="2023-01" db="EMBL/GenBank/DDBJ databases">
        <title>Genome assembly of the deep-sea coral Lophelia pertusa.</title>
        <authorList>
            <person name="Herrera S."/>
            <person name="Cordes E."/>
        </authorList>
    </citation>
    <scope>NUCLEOTIDE SEQUENCE</scope>
    <source>
        <strain evidence="3">USNM1676648</strain>
        <tissue evidence="3">Polyp</tissue>
    </source>
</reference>
<dbReference type="EMBL" id="MU825878">
    <property type="protein sequence ID" value="KAJ7385979.1"/>
    <property type="molecule type" value="Genomic_DNA"/>
</dbReference>
<name>A0A9X0D5V2_9CNID</name>
<sequence>MLKQKVKDGFAPAENLFLQVFNAYVIAAFMDWSGMTSIQSPPTKVSVAPDANSSQHEKILYLEDVIGSFVDSFCLTLPNVKKAIEKQSEQQQQTCAADNNGNVSTFSSSIKPGSIVFLLKGNKESGFSFEGLATCISSTTGGINVRVAKVLKENATLPSSCQPLQEGQAITWPENLIALYRTPAVQEKPSNSNNSKDQDNSQNHIKDDHLKNYGLWVIQMGMMLLQMNDTEKEGDGERAVINSKVLLLMFRSTVRSKKYAFEMLRLISKVKCQLTEKMAQRTIHGRFVNWKGGEGNNVANDLEEEHFVQFDKKLLKGMGAQKTLKAVERATKAACGLKKIVENFDEKTGVHPPSTTHSYQHAEKDQREMISIVCGLKPFLEVPGRSHPSFPHLPRSPFDCVDIRILEQWLKASKQKLSKNPDGPWG</sequence>
<evidence type="ECO:0000313" key="3">
    <source>
        <dbReference type="EMBL" id="KAJ7385979.1"/>
    </source>
</evidence>
<evidence type="ECO:0000256" key="1">
    <source>
        <dbReference type="SAM" id="MobiDB-lite"/>
    </source>
</evidence>
<evidence type="ECO:0000259" key="2">
    <source>
        <dbReference type="Pfam" id="PF20231"/>
    </source>
</evidence>
<dbReference type="InterPro" id="IPR046496">
    <property type="entry name" value="DUF6589"/>
</dbReference>
<dbReference type="OrthoDB" id="5955918at2759"/>
<keyword evidence="4" id="KW-1185">Reference proteome</keyword>
<dbReference type="Pfam" id="PF20231">
    <property type="entry name" value="DUF6589"/>
    <property type="match status" value="1"/>
</dbReference>
<feature type="compositionally biased region" description="Basic and acidic residues" evidence="1">
    <location>
        <begin position="196"/>
        <end position="206"/>
    </location>
</feature>
<protein>
    <recommendedName>
        <fullName evidence="2">DUF6589 domain-containing protein</fullName>
    </recommendedName>
</protein>
<dbReference type="AlphaFoldDB" id="A0A9X0D5V2"/>